<evidence type="ECO:0000313" key="9">
    <source>
        <dbReference type="Proteomes" id="UP001595681"/>
    </source>
</evidence>
<accession>A0ABV7NFF7</accession>
<protein>
    <recommendedName>
        <fullName evidence="5">biotin--[biotin carboxyl-carrier protein] ligase</fullName>
        <ecNumber evidence="5">6.3.4.15</ecNumber>
    </recommendedName>
</protein>
<evidence type="ECO:0000256" key="2">
    <source>
        <dbReference type="ARBA" id="ARBA00022741"/>
    </source>
</evidence>
<gene>
    <name evidence="8" type="ORF">ACFOKF_11260</name>
</gene>
<evidence type="ECO:0000313" key="8">
    <source>
        <dbReference type="EMBL" id="MFC3441751.1"/>
    </source>
</evidence>
<evidence type="ECO:0000256" key="4">
    <source>
        <dbReference type="ARBA" id="ARBA00023267"/>
    </source>
</evidence>
<keyword evidence="3" id="KW-0067">ATP-binding</keyword>
<evidence type="ECO:0000256" key="1">
    <source>
        <dbReference type="ARBA" id="ARBA00022598"/>
    </source>
</evidence>
<dbReference type="InterPro" id="IPR008988">
    <property type="entry name" value="Transcriptional_repressor_C"/>
</dbReference>
<proteinExistence type="predicted"/>
<dbReference type="PANTHER" id="PTHR12835:SF5">
    <property type="entry name" value="BIOTIN--PROTEIN LIGASE"/>
    <property type="match status" value="1"/>
</dbReference>
<dbReference type="InterPro" id="IPR004143">
    <property type="entry name" value="BPL_LPL_catalytic"/>
</dbReference>
<evidence type="ECO:0000259" key="7">
    <source>
        <dbReference type="PROSITE" id="PS51733"/>
    </source>
</evidence>
<reference evidence="9" key="1">
    <citation type="journal article" date="2019" name="Int. J. Syst. Evol. Microbiol.">
        <title>The Global Catalogue of Microorganisms (GCM) 10K type strain sequencing project: providing services to taxonomists for standard genome sequencing and annotation.</title>
        <authorList>
            <consortium name="The Broad Institute Genomics Platform"/>
            <consortium name="The Broad Institute Genome Sequencing Center for Infectious Disease"/>
            <person name="Wu L."/>
            <person name="Ma J."/>
        </authorList>
    </citation>
    <scope>NUCLEOTIDE SEQUENCE [LARGE SCALE GENOMIC DNA]</scope>
    <source>
        <strain evidence="9">CCM 7491</strain>
    </source>
</reference>
<dbReference type="Gene3D" id="2.30.30.100">
    <property type="match status" value="1"/>
</dbReference>
<dbReference type="CDD" id="cd16442">
    <property type="entry name" value="BPL"/>
    <property type="match status" value="1"/>
</dbReference>
<dbReference type="Proteomes" id="UP001595681">
    <property type="component" value="Unassembled WGS sequence"/>
</dbReference>
<keyword evidence="9" id="KW-1185">Reference proteome</keyword>
<dbReference type="Pfam" id="PF02237">
    <property type="entry name" value="BPL_C"/>
    <property type="match status" value="1"/>
</dbReference>
<keyword evidence="4" id="KW-0092">Biotin</keyword>
<comment type="catalytic activity">
    <reaction evidence="6">
        <text>biotin + L-lysyl-[protein] + ATP = N(6)-biotinyl-L-lysyl-[protein] + AMP + diphosphate + H(+)</text>
        <dbReference type="Rhea" id="RHEA:11756"/>
        <dbReference type="Rhea" id="RHEA-COMP:9752"/>
        <dbReference type="Rhea" id="RHEA-COMP:10505"/>
        <dbReference type="ChEBI" id="CHEBI:15378"/>
        <dbReference type="ChEBI" id="CHEBI:29969"/>
        <dbReference type="ChEBI" id="CHEBI:30616"/>
        <dbReference type="ChEBI" id="CHEBI:33019"/>
        <dbReference type="ChEBI" id="CHEBI:57586"/>
        <dbReference type="ChEBI" id="CHEBI:83144"/>
        <dbReference type="ChEBI" id="CHEBI:456215"/>
        <dbReference type="EC" id="6.3.4.15"/>
    </reaction>
</comment>
<dbReference type="NCBIfam" id="TIGR00121">
    <property type="entry name" value="birA_ligase"/>
    <property type="match status" value="1"/>
</dbReference>
<feature type="domain" description="BPL/LPL catalytic" evidence="7">
    <location>
        <begin position="1"/>
        <end position="170"/>
    </location>
</feature>
<dbReference type="RefSeq" id="WP_380797755.1">
    <property type="nucleotide sequence ID" value="NZ_JBHRVU010000004.1"/>
</dbReference>
<name>A0ABV7NFF7_9SPHN</name>
<dbReference type="EMBL" id="JBHRVU010000004">
    <property type="protein sequence ID" value="MFC3441751.1"/>
    <property type="molecule type" value="Genomic_DNA"/>
</dbReference>
<dbReference type="EC" id="6.3.4.15" evidence="5"/>
<dbReference type="PROSITE" id="PS51733">
    <property type="entry name" value="BPL_LPL_CATALYTIC"/>
    <property type="match status" value="1"/>
</dbReference>
<dbReference type="SUPFAM" id="SSF50037">
    <property type="entry name" value="C-terminal domain of transcriptional repressors"/>
    <property type="match status" value="1"/>
</dbReference>
<keyword evidence="2" id="KW-0547">Nucleotide-binding</keyword>
<comment type="caution">
    <text evidence="8">The sequence shown here is derived from an EMBL/GenBank/DDBJ whole genome shotgun (WGS) entry which is preliminary data.</text>
</comment>
<evidence type="ECO:0000256" key="6">
    <source>
        <dbReference type="ARBA" id="ARBA00047846"/>
    </source>
</evidence>
<dbReference type="InterPro" id="IPR003142">
    <property type="entry name" value="BPL_C"/>
</dbReference>
<dbReference type="Gene3D" id="3.30.930.10">
    <property type="entry name" value="Bira Bifunctional Protein, Domain 2"/>
    <property type="match status" value="1"/>
</dbReference>
<dbReference type="InterPro" id="IPR004408">
    <property type="entry name" value="Biotin_CoA_COase_ligase"/>
</dbReference>
<sequence>MTLLRFVEETGSTNADMLALVEQGVPEGNWLRAGRQTGGRGRMGRAWESPVGNLYCSTLVRIAPGDPLPHTLALVAANAVHALIAPLCAGQARIKWPNDILVDGAKIAGILLERFGDAIIIGIGINVTHHPTGLDRPVTSLVAQGAADAEAGALMERLAQLFAHWLGIWRAQGLDPVRAHWLINAHPTGTPMRVVQPDGEVVEGAFDTLDRQGMLILRLANGESRAIHAGDIILT</sequence>
<organism evidence="8 9">
    <name type="scientific">Sphingobium rhizovicinum</name>
    <dbReference type="NCBI Taxonomy" id="432308"/>
    <lineage>
        <taxon>Bacteria</taxon>
        <taxon>Pseudomonadati</taxon>
        <taxon>Pseudomonadota</taxon>
        <taxon>Alphaproteobacteria</taxon>
        <taxon>Sphingomonadales</taxon>
        <taxon>Sphingomonadaceae</taxon>
        <taxon>Sphingobium</taxon>
    </lineage>
</organism>
<evidence type="ECO:0000256" key="3">
    <source>
        <dbReference type="ARBA" id="ARBA00022840"/>
    </source>
</evidence>
<dbReference type="SUPFAM" id="SSF55681">
    <property type="entry name" value="Class II aaRS and biotin synthetases"/>
    <property type="match status" value="1"/>
</dbReference>
<dbReference type="Pfam" id="PF03099">
    <property type="entry name" value="BPL_LplA_LipB"/>
    <property type="match status" value="1"/>
</dbReference>
<dbReference type="InterPro" id="IPR045864">
    <property type="entry name" value="aa-tRNA-synth_II/BPL/LPL"/>
</dbReference>
<evidence type="ECO:0000256" key="5">
    <source>
        <dbReference type="ARBA" id="ARBA00024227"/>
    </source>
</evidence>
<dbReference type="GO" id="GO:0004077">
    <property type="term" value="F:biotin--[biotin carboxyl-carrier protein] ligase activity"/>
    <property type="evidence" value="ECO:0007669"/>
    <property type="project" value="UniProtKB-EC"/>
</dbReference>
<dbReference type="PANTHER" id="PTHR12835">
    <property type="entry name" value="BIOTIN PROTEIN LIGASE"/>
    <property type="match status" value="1"/>
</dbReference>
<keyword evidence="1 8" id="KW-0436">Ligase</keyword>